<reference evidence="2" key="1">
    <citation type="submission" date="2022-05" db="EMBL/GenBank/DDBJ databases">
        <authorList>
            <person name="Pankratov T."/>
        </authorList>
    </citation>
    <scope>NUCLEOTIDE SEQUENCE</scope>
    <source>
        <strain evidence="2">BP6-180914</strain>
    </source>
</reference>
<name>A0AA42CPL5_9HYPH</name>
<proteinExistence type="predicted"/>
<dbReference type="InterPro" id="IPR036520">
    <property type="entry name" value="UPF0759_sf"/>
</dbReference>
<dbReference type="Pfam" id="PF01904">
    <property type="entry name" value="DUF72"/>
    <property type="match status" value="1"/>
</dbReference>
<feature type="compositionally biased region" description="Polar residues" evidence="1">
    <location>
        <begin position="248"/>
        <end position="263"/>
    </location>
</feature>
<dbReference type="AlphaFoldDB" id="A0AA42CPL5"/>
<dbReference type="SUPFAM" id="SSF117396">
    <property type="entry name" value="TM1631-like"/>
    <property type="match status" value="1"/>
</dbReference>
<gene>
    <name evidence="2" type="ORF">M8523_21030</name>
</gene>
<dbReference type="Gene3D" id="3.20.20.410">
    <property type="entry name" value="Protein of unknown function UPF0759"/>
    <property type="match status" value="1"/>
</dbReference>
<protein>
    <submittedName>
        <fullName evidence="2">DUF72 domain-containing protein</fullName>
    </submittedName>
</protein>
<dbReference type="EMBL" id="JAMOIM010000016">
    <property type="protein sequence ID" value="MCW6510505.1"/>
    <property type="molecule type" value="Genomic_DNA"/>
</dbReference>
<dbReference type="InterPro" id="IPR002763">
    <property type="entry name" value="DUF72"/>
</dbReference>
<dbReference type="RefSeq" id="WP_282586884.1">
    <property type="nucleotide sequence ID" value="NZ_JAMOIM010000016.1"/>
</dbReference>
<evidence type="ECO:0000313" key="2">
    <source>
        <dbReference type="EMBL" id="MCW6510505.1"/>
    </source>
</evidence>
<keyword evidence="3" id="KW-1185">Reference proteome</keyword>
<evidence type="ECO:0000256" key="1">
    <source>
        <dbReference type="SAM" id="MobiDB-lite"/>
    </source>
</evidence>
<dbReference type="PANTHER" id="PTHR30348">
    <property type="entry name" value="UNCHARACTERIZED PROTEIN YECE"/>
    <property type="match status" value="1"/>
</dbReference>
<organism evidence="2 3">
    <name type="scientific">Lichenifustis flavocetrariae</name>
    <dbReference type="NCBI Taxonomy" id="2949735"/>
    <lineage>
        <taxon>Bacteria</taxon>
        <taxon>Pseudomonadati</taxon>
        <taxon>Pseudomonadota</taxon>
        <taxon>Alphaproteobacteria</taxon>
        <taxon>Hyphomicrobiales</taxon>
        <taxon>Lichenihabitantaceae</taxon>
        <taxon>Lichenifustis</taxon>
    </lineage>
</organism>
<dbReference type="Proteomes" id="UP001165667">
    <property type="component" value="Unassembled WGS sequence"/>
</dbReference>
<evidence type="ECO:0000313" key="3">
    <source>
        <dbReference type="Proteomes" id="UP001165667"/>
    </source>
</evidence>
<sequence length="271" mass="29868">MVNASLPDHQFVGTAGWSIAADYADLFPAGGSHLERYAARLDAVEINSSFYRPHRRATYARWAASVPPRFRFAVKLPKAMTHERRLEHCEDLLDRFTEEVSGLGEKLGVLLVQLPPSLAFEPDRAEAFFAALARRTPAALACEPRHPGWFSREADEFLRGLGVARVAADPAPVVGAGEPGGSESLAYWRLHGTPRIYYSNYDEAALADIGARLDRSSRHNAPVWCVFDNTAAFHALGNALAIREQWTQTGKSVGPSRTGTTHQVDTDRSKR</sequence>
<dbReference type="PANTHER" id="PTHR30348:SF14">
    <property type="entry name" value="BLR8050 PROTEIN"/>
    <property type="match status" value="1"/>
</dbReference>
<feature type="region of interest" description="Disordered" evidence="1">
    <location>
        <begin position="248"/>
        <end position="271"/>
    </location>
</feature>
<accession>A0AA42CPL5</accession>
<comment type="caution">
    <text evidence="2">The sequence shown here is derived from an EMBL/GenBank/DDBJ whole genome shotgun (WGS) entry which is preliminary data.</text>
</comment>